<feature type="domain" description="Integrator complex subunit 5 N-terminal" evidence="2">
    <location>
        <begin position="21"/>
        <end position="235"/>
    </location>
</feature>
<dbReference type="InterPro" id="IPR040316">
    <property type="entry name" value="INTS5"/>
</dbReference>
<sequence>MAALCDPPGSGSPPRAPLSPQDLSQELKAFLTGSDPTLGTPLSPPDHARCALRLLRRLPAARHAVLQHLAGLFDDHVCAHLRLRSEIPPNPPSNPLLLPPPAPSALTEVIHEAQRLLLAFIKAKPNAWAPLLASWAVELLGQLSSKYSGRHGARGLNELLQLWMSCEATRTLMDIYAQCLAALIASCPDACVDALLDTSVQHSPHFDWVVAHIGGSFPGTIISRVLSCGLKDFCAHGDAAAAAAGGGADKRVPKLASVVGILGHLASRHGASIKQELLRMFHEGLAPGQHKGTVPFLLQLALMSPPLLGTVAAELVESLKPSVLNQLHQRFSPLPRDELDSTVALLVRLICQTSAGAFRTLQFLLDTAMPASVITQPGLALHDGVREACDRLVALLLLQLQKSVHNRPSASLADGPQRCVPFLEALRGRVAELCAETLRLERKRYLWQHQLLGLLAVYAAPHGAPEALFHLLASAKGQDELALATQLHAVLAASLADLPGSTAALCVRQIHAGALAAPQLAQLLHNLALVVANEDVNEPASLGAQLAPALVLHLPELAQLLLHPSADAAEAAALLLCSLPAPRCLRPAQLHAALRAAVHHFFLALRRAGGAGLCHAARLLEKLSAVTPSAGRAALQLLVEGALRGGNAELFGGAAPGAEAEADGGTKSKPAASLLDTNRRFTAAVDFSAGVWSVFHAGVIGHGLKAPPGSPALGEEEVNRNTHAFLGVLLRCCRVAEPAPPPVPCIGPEAAKTVASALVDSVCPAAAAAAGGELCWPPEEQARSTVERDLGILRRFRQQPLLFPLLRVVAMGRPALCYCSVLLRGLLATLMAHWDACRDGETTASPWHLQASCALVACMAEGSLLPPVLGEVQELFPRLAPFEGLRPRRGSGEVPGGLARRAASQRRPPRAAGWEVQVLRKGGGGGAGG</sequence>
<dbReference type="Pfam" id="PF14837">
    <property type="entry name" value="INTS5_N"/>
    <property type="match status" value="1"/>
</dbReference>
<dbReference type="InterPro" id="IPR029445">
    <property type="entry name" value="INTS5_N"/>
</dbReference>
<dbReference type="PANTHER" id="PTHR31697">
    <property type="entry name" value="INTEGRATOR COMPLEX SUBUNIT 5"/>
    <property type="match status" value="1"/>
</dbReference>
<dbReference type="Pfam" id="PF14838">
    <property type="entry name" value="INTS5_C"/>
    <property type="match status" value="1"/>
</dbReference>
<dbReference type="GO" id="GO:0032039">
    <property type="term" value="C:integrator complex"/>
    <property type="evidence" value="ECO:0007669"/>
    <property type="project" value="InterPro"/>
</dbReference>
<evidence type="ECO:0000313" key="4">
    <source>
        <dbReference type="Ensembl" id="ENSGALP00010000865.1"/>
    </source>
</evidence>
<keyword evidence="5" id="KW-1185">Reference proteome</keyword>
<gene>
    <name evidence="4" type="primary">INTS5</name>
</gene>
<evidence type="ECO:0000259" key="3">
    <source>
        <dbReference type="Pfam" id="PF14838"/>
    </source>
</evidence>
<protein>
    <submittedName>
        <fullName evidence="4">Integrator complex subunit 5</fullName>
    </submittedName>
</protein>
<name>A0A8V0X3P9_CHICK</name>
<accession>A0A8V0X3P9</accession>
<reference evidence="4" key="1">
    <citation type="submission" date="2025-08" db="UniProtKB">
        <authorList>
            <consortium name="Ensembl"/>
        </authorList>
    </citation>
    <scope>IDENTIFICATION</scope>
    <source>
        <strain evidence="4">broiler</strain>
    </source>
</reference>
<organism evidence="4 5">
    <name type="scientific">Gallus gallus</name>
    <name type="common">Chicken</name>
    <dbReference type="NCBI Taxonomy" id="9031"/>
    <lineage>
        <taxon>Eukaryota</taxon>
        <taxon>Metazoa</taxon>
        <taxon>Chordata</taxon>
        <taxon>Craniata</taxon>
        <taxon>Vertebrata</taxon>
        <taxon>Euteleostomi</taxon>
        <taxon>Archelosauria</taxon>
        <taxon>Archosauria</taxon>
        <taxon>Dinosauria</taxon>
        <taxon>Saurischia</taxon>
        <taxon>Theropoda</taxon>
        <taxon>Coelurosauria</taxon>
        <taxon>Aves</taxon>
        <taxon>Neognathae</taxon>
        <taxon>Galloanserae</taxon>
        <taxon>Galliformes</taxon>
        <taxon>Phasianidae</taxon>
        <taxon>Phasianinae</taxon>
        <taxon>Gallus</taxon>
    </lineage>
</organism>
<reference evidence="4" key="2">
    <citation type="submission" date="2025-09" db="UniProtKB">
        <authorList>
            <consortium name="Ensembl"/>
        </authorList>
    </citation>
    <scope>IDENTIFICATION</scope>
    <source>
        <strain evidence="4">broiler</strain>
    </source>
</reference>
<dbReference type="AlphaFoldDB" id="A0A8V0X3P9"/>
<dbReference type="InterPro" id="IPR029444">
    <property type="entry name" value="INTS5_C"/>
</dbReference>
<evidence type="ECO:0000256" key="1">
    <source>
        <dbReference type="SAM" id="MobiDB-lite"/>
    </source>
</evidence>
<dbReference type="Proteomes" id="UP000000539">
    <property type="component" value="Unassembled WGS sequence"/>
</dbReference>
<feature type="domain" description="Integrator complex subunit 5 C-terminal" evidence="3">
    <location>
        <begin position="254"/>
        <end position="884"/>
    </location>
</feature>
<feature type="region of interest" description="Disordered" evidence="1">
    <location>
        <begin position="1"/>
        <end position="20"/>
    </location>
</feature>
<proteinExistence type="predicted"/>
<dbReference type="GeneTree" id="ENSGT00390000008374"/>
<dbReference type="Ensembl" id="ENSGALT00010001559.1">
    <property type="protein sequence ID" value="ENSGALP00010000865.1"/>
    <property type="gene ID" value="ENSGALG00010000730.1"/>
</dbReference>
<dbReference type="OrthoDB" id="9118040at2759"/>
<evidence type="ECO:0000259" key="2">
    <source>
        <dbReference type="Pfam" id="PF14837"/>
    </source>
</evidence>
<evidence type="ECO:0000313" key="5">
    <source>
        <dbReference type="Proteomes" id="UP000000539"/>
    </source>
</evidence>
<dbReference type="PANTHER" id="PTHR31697:SF2">
    <property type="entry name" value="INTEGRATOR COMPLEX SUBUNIT 5"/>
    <property type="match status" value="1"/>
</dbReference>
<feature type="region of interest" description="Disordered" evidence="1">
    <location>
        <begin position="888"/>
        <end position="911"/>
    </location>
</feature>